<feature type="transmembrane region" description="Helical" evidence="2">
    <location>
        <begin position="81"/>
        <end position="100"/>
    </location>
</feature>
<protein>
    <recommendedName>
        <fullName evidence="3">PiggyBac transposable element-derived protein domain-containing protein</fullName>
    </recommendedName>
</protein>
<name>A0A835GIQ0_SPOEX</name>
<evidence type="ECO:0000256" key="2">
    <source>
        <dbReference type="SAM" id="Phobius"/>
    </source>
</evidence>
<evidence type="ECO:0000313" key="4">
    <source>
        <dbReference type="EMBL" id="KAF9417214.1"/>
    </source>
</evidence>
<organism evidence="4 5">
    <name type="scientific">Spodoptera exigua</name>
    <name type="common">Beet armyworm</name>
    <name type="synonym">Noctua fulgens</name>
    <dbReference type="NCBI Taxonomy" id="7107"/>
    <lineage>
        <taxon>Eukaryota</taxon>
        <taxon>Metazoa</taxon>
        <taxon>Ecdysozoa</taxon>
        <taxon>Arthropoda</taxon>
        <taxon>Hexapoda</taxon>
        <taxon>Insecta</taxon>
        <taxon>Pterygota</taxon>
        <taxon>Neoptera</taxon>
        <taxon>Endopterygota</taxon>
        <taxon>Lepidoptera</taxon>
        <taxon>Glossata</taxon>
        <taxon>Ditrysia</taxon>
        <taxon>Noctuoidea</taxon>
        <taxon>Noctuidae</taxon>
        <taxon>Amphipyrinae</taxon>
        <taxon>Spodoptera</taxon>
    </lineage>
</organism>
<evidence type="ECO:0000313" key="5">
    <source>
        <dbReference type="Proteomes" id="UP000648187"/>
    </source>
</evidence>
<dbReference type="InterPro" id="IPR052638">
    <property type="entry name" value="PiggyBac_TE-derived"/>
</dbReference>
<dbReference type="Pfam" id="PF03694">
    <property type="entry name" value="Erg28"/>
    <property type="match status" value="1"/>
</dbReference>
<dbReference type="AlphaFoldDB" id="A0A835GIQ0"/>
<keyword evidence="2" id="KW-0472">Membrane</keyword>
<dbReference type="InterPro" id="IPR029526">
    <property type="entry name" value="PGBD"/>
</dbReference>
<evidence type="ECO:0000256" key="1">
    <source>
        <dbReference type="SAM" id="MobiDB-lite"/>
    </source>
</evidence>
<sequence>MAVQNKVLYAFRGWIAFVAFMDLGTTGRSYIERRSFLSNAGDEHLDGDFTISRMLGMYSLLKALALIHCTLYIHYRPVVSLGYWSLSLTIILYFSEAFYFHSTDLNFYVVFPCVLNKEALHDIISQDSDDDATYDVYMLPPNPDVVTDEEEGGDDNLYENRLPQDVPGNVEVVTRRHTTVVEDEWSSGDDEPLTTFASSTSQNMPKRRRVQTNVEMPVWRKCAPIYSVSRPTSVQISIDESRRNVSDILKGDDPCLGYRATGTLRENRTKRCPLISSKDMRKKPRAEYDYRFDKTNEILMVRWKDNNVCTIGTNFDTVEPLGKVKRWCTTRKQKVDVDIPHVFQSYNKGMGGVDQMDQSIGLYRIGVTGKKWWWVLFTYMVDMTISNAWRLHCIANPEDHIDQLAFRRHIGRTYLSQKKNNKTRQSSSRIDGEDRKNNGHNPKKIPNQLRCVVCSNRVKTACEKCLKTLCLDRGLITLIGLIYLPTKLKLFGQIPGTSGMDREVDDENTQILRSMGNFRRRKPGNTVKNKHV</sequence>
<keyword evidence="5" id="KW-1185">Reference proteome</keyword>
<evidence type="ECO:0000259" key="3">
    <source>
        <dbReference type="Pfam" id="PF13843"/>
    </source>
</evidence>
<reference evidence="4" key="1">
    <citation type="submission" date="2020-08" db="EMBL/GenBank/DDBJ databases">
        <title>Spodoptera exigua strain:BAW_Kor-Di-RS1 Genome sequencing and assembly.</title>
        <authorList>
            <person name="Kim J."/>
            <person name="Nam H.Y."/>
            <person name="Kwon M."/>
            <person name="Choi J.H."/>
            <person name="Cho S.R."/>
            <person name="Kim G.-H."/>
        </authorList>
    </citation>
    <scope>NUCLEOTIDE SEQUENCE</scope>
    <source>
        <strain evidence="4">BAW_Kor-Di-RS1</strain>
        <tissue evidence="4">Whole-body</tissue>
    </source>
</reference>
<feature type="compositionally biased region" description="Polar residues" evidence="1">
    <location>
        <begin position="195"/>
        <end position="204"/>
    </location>
</feature>
<dbReference type="Proteomes" id="UP000648187">
    <property type="component" value="Unassembled WGS sequence"/>
</dbReference>
<feature type="compositionally biased region" description="Polar residues" evidence="1">
    <location>
        <begin position="417"/>
        <end position="429"/>
    </location>
</feature>
<gene>
    <name evidence="4" type="ORF">HW555_005616</name>
</gene>
<keyword evidence="2" id="KW-0812">Transmembrane</keyword>
<dbReference type="InterPro" id="IPR005352">
    <property type="entry name" value="Erg28"/>
</dbReference>
<dbReference type="GO" id="GO:0016020">
    <property type="term" value="C:membrane"/>
    <property type="evidence" value="ECO:0007669"/>
    <property type="project" value="InterPro"/>
</dbReference>
<feature type="transmembrane region" description="Helical" evidence="2">
    <location>
        <begin position="6"/>
        <end position="24"/>
    </location>
</feature>
<dbReference type="GO" id="GO:0043565">
    <property type="term" value="F:sequence-specific DNA binding"/>
    <property type="evidence" value="ECO:0007669"/>
    <property type="project" value="TreeGrafter"/>
</dbReference>
<feature type="transmembrane region" description="Helical" evidence="2">
    <location>
        <begin position="55"/>
        <end position="75"/>
    </location>
</feature>
<accession>A0A835GIQ0</accession>
<feature type="compositionally biased region" description="Acidic residues" evidence="1">
    <location>
        <begin position="183"/>
        <end position="192"/>
    </location>
</feature>
<dbReference type="EMBL" id="JACKWZ010000075">
    <property type="protein sequence ID" value="KAF9417214.1"/>
    <property type="molecule type" value="Genomic_DNA"/>
</dbReference>
<feature type="region of interest" description="Disordered" evidence="1">
    <location>
        <begin position="183"/>
        <end position="209"/>
    </location>
</feature>
<comment type="caution">
    <text evidence="4">The sequence shown here is derived from an EMBL/GenBank/DDBJ whole genome shotgun (WGS) entry which is preliminary data.</text>
</comment>
<feature type="region of interest" description="Disordered" evidence="1">
    <location>
        <begin position="417"/>
        <end position="442"/>
    </location>
</feature>
<dbReference type="PANTHER" id="PTHR47055">
    <property type="entry name" value="DDE_TNP_1_7 DOMAIN-CONTAINING PROTEIN"/>
    <property type="match status" value="1"/>
</dbReference>
<feature type="domain" description="PiggyBac transposable element-derived protein" evidence="3">
    <location>
        <begin position="257"/>
        <end position="389"/>
    </location>
</feature>
<keyword evidence="2" id="KW-1133">Transmembrane helix</keyword>
<dbReference type="Pfam" id="PF13843">
    <property type="entry name" value="DDE_Tnp_1_7"/>
    <property type="match status" value="1"/>
</dbReference>
<dbReference type="PANTHER" id="PTHR47055:SF3">
    <property type="entry name" value="PHORBOL-ESTER_DAG-TYPE DOMAIN-CONTAINING PROTEIN"/>
    <property type="match status" value="1"/>
</dbReference>
<proteinExistence type="predicted"/>